<dbReference type="RefSeq" id="WP_344083098.1">
    <property type="nucleotide sequence ID" value="NZ_BAAAPO010000024.1"/>
</dbReference>
<dbReference type="Proteomes" id="UP001499938">
    <property type="component" value="Unassembled WGS sequence"/>
</dbReference>
<sequence>MSTDLQDLLRELADVDASPTPDPEALFAAGRRSTVRRRVTGATATLAAAAALGYAVWPATTLDSAPPAGTSSPTETTYPMAVGKPLLSKYSSDHYGPKLLAISTDGGPLWLVGHNGDVVRGDMAPQPRSAPAVSPNGQWVSFDAVVHGLTRRSYINFPFGDTRLGQGLWSPDSRYVVFPESVSEVDEGQLVDTQAPDAAPVILPAPTKAPFVIAGWLDGDTLLGFTSGSPSTVELRASTWTIGDTAWRETGVTLSDTTQRHMGENAIAASLSPDGQSILVRWQEQTELDRLPLDGIPSNEERRTQARPFRLSDGAAIPLPGQKGTGLASWDGWGCRPAWQDGRPLITDHVGASPPRAPLTAVACEHCNPEVSWKSTQDTYDIETHHVHDQNPHRDR</sequence>
<keyword evidence="2" id="KW-1185">Reference proteome</keyword>
<organism evidence="1 2">
    <name type="scientific">Nostocoides veronense</name>
    <dbReference type="NCBI Taxonomy" id="330836"/>
    <lineage>
        <taxon>Bacteria</taxon>
        <taxon>Bacillati</taxon>
        <taxon>Actinomycetota</taxon>
        <taxon>Actinomycetes</taxon>
        <taxon>Micrococcales</taxon>
        <taxon>Intrasporangiaceae</taxon>
        <taxon>Nostocoides</taxon>
    </lineage>
</organism>
<gene>
    <name evidence="1" type="ORF">GCM10009811_14920</name>
</gene>
<protein>
    <submittedName>
        <fullName evidence="1">Uncharacterized protein</fullName>
    </submittedName>
</protein>
<name>A0ABP4XS24_9MICO</name>
<evidence type="ECO:0000313" key="2">
    <source>
        <dbReference type="Proteomes" id="UP001499938"/>
    </source>
</evidence>
<proteinExistence type="predicted"/>
<reference evidence="2" key="1">
    <citation type="journal article" date="2019" name="Int. J. Syst. Evol. Microbiol.">
        <title>The Global Catalogue of Microorganisms (GCM) 10K type strain sequencing project: providing services to taxonomists for standard genome sequencing and annotation.</title>
        <authorList>
            <consortium name="The Broad Institute Genomics Platform"/>
            <consortium name="The Broad Institute Genome Sequencing Center for Infectious Disease"/>
            <person name="Wu L."/>
            <person name="Ma J."/>
        </authorList>
    </citation>
    <scope>NUCLEOTIDE SEQUENCE [LARGE SCALE GENOMIC DNA]</scope>
    <source>
        <strain evidence="2">JCM 15592</strain>
    </source>
</reference>
<dbReference type="EMBL" id="BAAAPO010000024">
    <property type="protein sequence ID" value="GAA1791044.1"/>
    <property type="molecule type" value="Genomic_DNA"/>
</dbReference>
<evidence type="ECO:0000313" key="1">
    <source>
        <dbReference type="EMBL" id="GAA1791044.1"/>
    </source>
</evidence>
<dbReference type="SUPFAM" id="SSF82171">
    <property type="entry name" value="DPP6 N-terminal domain-like"/>
    <property type="match status" value="1"/>
</dbReference>
<accession>A0ABP4XS24</accession>
<comment type="caution">
    <text evidence="1">The sequence shown here is derived from an EMBL/GenBank/DDBJ whole genome shotgun (WGS) entry which is preliminary data.</text>
</comment>